<protein>
    <recommendedName>
        <fullName evidence="1">DUF6593 domain-containing protein</fullName>
    </recommendedName>
</protein>
<dbReference type="AlphaFoldDB" id="A0A8E2AKA3"/>
<dbReference type="Proteomes" id="UP000250043">
    <property type="component" value="Unassembled WGS sequence"/>
</dbReference>
<keyword evidence="3" id="KW-1185">Reference proteome</keyword>
<accession>A0A8E2AKA3</accession>
<dbReference type="InterPro" id="IPR046528">
    <property type="entry name" value="DUF6593"/>
</dbReference>
<dbReference type="Pfam" id="PF20236">
    <property type="entry name" value="DUF6593"/>
    <property type="match status" value="1"/>
</dbReference>
<evidence type="ECO:0000259" key="1">
    <source>
        <dbReference type="Pfam" id="PF20236"/>
    </source>
</evidence>
<name>A0A8E2AKA3_9APHY</name>
<reference evidence="2 3" key="1">
    <citation type="submission" date="2016-07" db="EMBL/GenBank/DDBJ databases">
        <title>Draft genome of the white-rot fungus Obba rivulosa 3A-2.</title>
        <authorList>
            <consortium name="DOE Joint Genome Institute"/>
            <person name="Miettinen O."/>
            <person name="Riley R."/>
            <person name="Acob R."/>
            <person name="Barry K."/>
            <person name="Cullen D."/>
            <person name="De Vries R."/>
            <person name="Hainaut M."/>
            <person name="Hatakka A."/>
            <person name="Henrissat B."/>
            <person name="Hilden K."/>
            <person name="Kuo R."/>
            <person name="Labutti K."/>
            <person name="Lipzen A."/>
            <person name="Makela M.R."/>
            <person name="Sandor L."/>
            <person name="Spatafora J.W."/>
            <person name="Grigoriev I.V."/>
            <person name="Hibbett D.S."/>
        </authorList>
    </citation>
    <scope>NUCLEOTIDE SEQUENCE [LARGE SCALE GENOMIC DNA]</scope>
    <source>
        <strain evidence="2 3">3A-2</strain>
    </source>
</reference>
<dbReference type="EMBL" id="KV722564">
    <property type="protein sequence ID" value="OCH85763.1"/>
    <property type="molecule type" value="Genomic_DNA"/>
</dbReference>
<proteinExistence type="predicted"/>
<feature type="domain" description="DUF6593" evidence="1">
    <location>
        <begin position="91"/>
        <end position="199"/>
    </location>
</feature>
<evidence type="ECO:0000313" key="3">
    <source>
        <dbReference type="Proteomes" id="UP000250043"/>
    </source>
</evidence>
<dbReference type="OrthoDB" id="3191568at2759"/>
<organism evidence="2 3">
    <name type="scientific">Obba rivulosa</name>
    <dbReference type="NCBI Taxonomy" id="1052685"/>
    <lineage>
        <taxon>Eukaryota</taxon>
        <taxon>Fungi</taxon>
        <taxon>Dikarya</taxon>
        <taxon>Basidiomycota</taxon>
        <taxon>Agaricomycotina</taxon>
        <taxon>Agaricomycetes</taxon>
        <taxon>Polyporales</taxon>
        <taxon>Gelatoporiaceae</taxon>
        <taxon>Obba</taxon>
    </lineage>
</organism>
<gene>
    <name evidence="2" type="ORF">OBBRIDRAFT_821391</name>
</gene>
<evidence type="ECO:0000313" key="2">
    <source>
        <dbReference type="EMBL" id="OCH85763.1"/>
    </source>
</evidence>
<sequence>MSLSTPRVRPPWLAPEIDAFSTRYTSFITMNPFAQGGWGQGQSGDSLSNNGSGTAPSIFGALPSLPVSTSIPRSMQPDSVTYQFTSFNTTILNCSVIGPQSRVAYRIVTETSVPSCTIWKDNESRSIAMVQWQPNATLEIRGVAPRQRVRDWLRLSPDQSRRTMEVRGTQYAWAPMEGFICLYKAQSSAPRVLARIARAPTMVLLELTQEAIQLSLLEPALVATVMFVCGHNID</sequence>